<dbReference type="OrthoDB" id="5848405at2759"/>
<dbReference type="FunCoup" id="G0N344">
    <property type="interactions" value="1070"/>
</dbReference>
<proteinExistence type="predicted"/>
<protein>
    <submittedName>
        <fullName evidence="1">Uncharacterized protein</fullName>
    </submittedName>
</protein>
<accession>G0N344</accession>
<dbReference type="eggNOG" id="ENOG502TIZC">
    <property type="taxonomic scope" value="Eukaryota"/>
</dbReference>
<evidence type="ECO:0000313" key="1">
    <source>
        <dbReference type="EMBL" id="EGT51382.1"/>
    </source>
</evidence>
<sequence>MFHVQMEIHSFNSDLDIKKSCGGAGPMVAEPSSNGERKLIDRALEERRKGFKRSCTAYFLMRPISTSVPLHLSELTGPLRTGLVRLIRFCTIRPVLV</sequence>
<dbReference type="Proteomes" id="UP000008068">
    <property type="component" value="Unassembled WGS sequence"/>
</dbReference>
<gene>
    <name evidence="1" type="ORF">CAEBREN_20676</name>
</gene>
<evidence type="ECO:0000313" key="2">
    <source>
        <dbReference type="Proteomes" id="UP000008068"/>
    </source>
</evidence>
<dbReference type="InParanoid" id="G0N344"/>
<name>G0N344_CAEBE</name>
<dbReference type="OMA" id="IRFCTIR"/>
<dbReference type="EMBL" id="GL379833">
    <property type="protein sequence ID" value="EGT51382.1"/>
    <property type="molecule type" value="Genomic_DNA"/>
</dbReference>
<dbReference type="HOGENOM" id="CLU_2348535_0_0_1"/>
<keyword evidence="2" id="KW-1185">Reference proteome</keyword>
<reference evidence="2" key="1">
    <citation type="submission" date="2011-07" db="EMBL/GenBank/DDBJ databases">
        <authorList>
            <consortium name="Caenorhabditis brenneri Sequencing and Analysis Consortium"/>
            <person name="Wilson R.K."/>
        </authorList>
    </citation>
    <scope>NUCLEOTIDE SEQUENCE [LARGE SCALE GENOMIC DNA]</scope>
    <source>
        <strain evidence="2">PB2801</strain>
    </source>
</reference>
<organism evidence="2">
    <name type="scientific">Caenorhabditis brenneri</name>
    <name type="common">Nematode worm</name>
    <dbReference type="NCBI Taxonomy" id="135651"/>
    <lineage>
        <taxon>Eukaryota</taxon>
        <taxon>Metazoa</taxon>
        <taxon>Ecdysozoa</taxon>
        <taxon>Nematoda</taxon>
        <taxon>Chromadorea</taxon>
        <taxon>Rhabditida</taxon>
        <taxon>Rhabditina</taxon>
        <taxon>Rhabditomorpha</taxon>
        <taxon>Rhabditoidea</taxon>
        <taxon>Rhabditidae</taxon>
        <taxon>Peloderinae</taxon>
        <taxon>Caenorhabditis</taxon>
    </lineage>
</organism>
<dbReference type="AlphaFoldDB" id="G0N344"/>